<dbReference type="Pfam" id="PF13855">
    <property type="entry name" value="LRR_8"/>
    <property type="match status" value="1"/>
</dbReference>
<comment type="subcellular location">
    <subcellularLocation>
        <location evidence="1">Membrane</location>
    </subcellularLocation>
</comment>
<dbReference type="GO" id="GO:0005524">
    <property type="term" value="F:ATP binding"/>
    <property type="evidence" value="ECO:0007669"/>
    <property type="project" value="InterPro"/>
</dbReference>
<feature type="region of interest" description="Disordered" evidence="9">
    <location>
        <begin position="188"/>
        <end position="214"/>
    </location>
</feature>
<dbReference type="Proteomes" id="UP001187192">
    <property type="component" value="Unassembled WGS sequence"/>
</dbReference>
<dbReference type="GO" id="GO:0016020">
    <property type="term" value="C:membrane"/>
    <property type="evidence" value="ECO:0007669"/>
    <property type="project" value="UniProtKB-SubCell"/>
</dbReference>
<comment type="caution">
    <text evidence="12">The sequence shown here is derived from an EMBL/GenBank/DDBJ whole genome shotgun (WGS) entry which is preliminary data.</text>
</comment>
<gene>
    <name evidence="12" type="ORF">TIFTF001_031189</name>
</gene>
<dbReference type="AlphaFoldDB" id="A0AA88DUL6"/>
<keyword evidence="7 10" id="KW-0472">Membrane</keyword>
<proteinExistence type="predicted"/>
<dbReference type="InterPro" id="IPR011009">
    <property type="entry name" value="Kinase-like_dom_sf"/>
</dbReference>
<evidence type="ECO:0000256" key="9">
    <source>
        <dbReference type="SAM" id="MobiDB-lite"/>
    </source>
</evidence>
<dbReference type="InterPro" id="IPR032675">
    <property type="entry name" value="LRR_dom_sf"/>
</dbReference>
<keyword evidence="8" id="KW-0325">Glycoprotein</keyword>
<dbReference type="FunFam" id="3.80.10.10:FF:000041">
    <property type="entry name" value="LRR receptor-like serine/threonine-protein kinase ERECTA"/>
    <property type="match status" value="1"/>
</dbReference>
<evidence type="ECO:0000256" key="10">
    <source>
        <dbReference type="SAM" id="Phobius"/>
    </source>
</evidence>
<evidence type="ECO:0000256" key="3">
    <source>
        <dbReference type="ARBA" id="ARBA00022692"/>
    </source>
</evidence>
<name>A0AA88DUL6_FICCA</name>
<feature type="region of interest" description="Disordered" evidence="9">
    <location>
        <begin position="254"/>
        <end position="275"/>
    </location>
</feature>
<dbReference type="Gene3D" id="3.30.200.20">
    <property type="entry name" value="Phosphorylase Kinase, domain 1"/>
    <property type="match status" value="1"/>
</dbReference>
<feature type="transmembrane region" description="Helical" evidence="10">
    <location>
        <begin position="6"/>
        <end position="25"/>
    </location>
</feature>
<dbReference type="Gene3D" id="1.10.510.10">
    <property type="entry name" value="Transferase(Phosphotransferase) domain 1"/>
    <property type="match status" value="1"/>
</dbReference>
<evidence type="ECO:0000256" key="4">
    <source>
        <dbReference type="ARBA" id="ARBA00022729"/>
    </source>
</evidence>
<dbReference type="InterPro" id="IPR046959">
    <property type="entry name" value="PRK1-6/SRF4-like"/>
</dbReference>
<evidence type="ECO:0000256" key="5">
    <source>
        <dbReference type="ARBA" id="ARBA00022737"/>
    </source>
</evidence>
<keyword evidence="13" id="KW-1185">Reference proteome</keyword>
<accession>A0AA88DUL6</accession>
<dbReference type="Gene3D" id="3.80.10.10">
    <property type="entry name" value="Ribonuclease Inhibitor"/>
    <property type="match status" value="1"/>
</dbReference>
<protein>
    <recommendedName>
        <fullName evidence="11">Protein kinase domain-containing protein</fullName>
    </recommendedName>
</protein>
<dbReference type="Pfam" id="PF00069">
    <property type="entry name" value="Pkinase"/>
    <property type="match status" value="1"/>
</dbReference>
<feature type="domain" description="Protein kinase" evidence="11">
    <location>
        <begin position="300"/>
        <end position="564"/>
    </location>
</feature>
<keyword evidence="4" id="KW-0732">Signal</keyword>
<dbReference type="InterPro" id="IPR000719">
    <property type="entry name" value="Prot_kinase_dom"/>
</dbReference>
<evidence type="ECO:0000313" key="13">
    <source>
        <dbReference type="Proteomes" id="UP001187192"/>
    </source>
</evidence>
<keyword evidence="6 10" id="KW-1133">Transmembrane helix</keyword>
<dbReference type="SUPFAM" id="SSF52058">
    <property type="entry name" value="L domain-like"/>
    <property type="match status" value="1"/>
</dbReference>
<dbReference type="PANTHER" id="PTHR48007">
    <property type="entry name" value="LEUCINE-RICH REPEAT RECEPTOR-LIKE PROTEIN KINASE PXC1"/>
    <property type="match status" value="1"/>
</dbReference>
<dbReference type="PROSITE" id="PS50011">
    <property type="entry name" value="PROTEIN_KINASE_DOM"/>
    <property type="match status" value="1"/>
</dbReference>
<feature type="transmembrane region" description="Helical" evidence="10">
    <location>
        <begin position="221"/>
        <end position="242"/>
    </location>
</feature>
<evidence type="ECO:0000256" key="8">
    <source>
        <dbReference type="ARBA" id="ARBA00023180"/>
    </source>
</evidence>
<dbReference type="EMBL" id="BTGU01000123">
    <property type="protein sequence ID" value="GMN62100.1"/>
    <property type="molecule type" value="Genomic_DNA"/>
</dbReference>
<keyword evidence="5" id="KW-0677">Repeat</keyword>
<evidence type="ECO:0000259" key="11">
    <source>
        <dbReference type="PROSITE" id="PS50011"/>
    </source>
</evidence>
<evidence type="ECO:0000313" key="12">
    <source>
        <dbReference type="EMBL" id="GMN62100.1"/>
    </source>
</evidence>
<evidence type="ECO:0000256" key="7">
    <source>
        <dbReference type="ARBA" id="ARBA00023136"/>
    </source>
</evidence>
<dbReference type="GO" id="GO:0004672">
    <property type="term" value="F:protein kinase activity"/>
    <property type="evidence" value="ECO:0007669"/>
    <property type="project" value="InterPro"/>
</dbReference>
<evidence type="ECO:0000256" key="2">
    <source>
        <dbReference type="ARBA" id="ARBA00022614"/>
    </source>
</evidence>
<dbReference type="SUPFAM" id="SSF56112">
    <property type="entry name" value="Protein kinase-like (PK-like)"/>
    <property type="match status" value="1"/>
</dbReference>
<evidence type="ECO:0000256" key="6">
    <source>
        <dbReference type="ARBA" id="ARBA00022989"/>
    </source>
</evidence>
<keyword evidence="2" id="KW-0433">Leucine-rich repeat</keyword>
<evidence type="ECO:0000256" key="1">
    <source>
        <dbReference type="ARBA" id="ARBA00004370"/>
    </source>
</evidence>
<dbReference type="InterPro" id="IPR001611">
    <property type="entry name" value="Leu-rich_rpt"/>
</dbReference>
<dbReference type="PANTHER" id="PTHR48007:SF77">
    <property type="entry name" value="PROTEIN KINASE DOMAIN-CONTAINING PROTEIN"/>
    <property type="match status" value="1"/>
</dbReference>
<keyword evidence="3 10" id="KW-0812">Transmembrane</keyword>
<sequence>MESGRGFGLVLKGVIVAVLFLPIVIGMSTRSELSEFESLIRFLRAVDPENVLKLGRDAIRRNPCLDKWKGLKCNSKGTTIVGIRLEKVNLRGVIDADSLCKLPNLRVLSLAENQIRGTVPNSMLACRELRYLNLSSNLLSGQIPRGLTSLKNLRKLDISENHFEGVIPNFDEEFKRINVFSTRASAFQSSTKDGQESPDQTNVTADSSTSGNSKSSWSQQWLIWIVLFLGLAIFLLIAYFLGMKAAKSSEEKATLKSLQDSPGKTPLTKTPEEAKPEKQSLSELVFFVEEEEKFKLEELLEATADLRSQSYCSTLYTVALKNNAIYAVKRLKKIQIPFMEFGQIMRQIGEVKHDNILPLVAYNSTPDEKLLIYKYQTKGSLLNLIEDYVEGKREFRLELRLSIAEGIAKGLKFIYHNIPNDQEIVPHGNLKLSNILLGEDDEALISEFGYSRFLDPKRKGLCATKGYTPPEKGLTEKGDVYSFGVILLELLTNKAVEKTGLDLPKWVNAMVREEWTGEVFDRELAKSGAQWAFPLLNIALKCVSYFPEKRPTVVEVLEKIDEVISEAKEHGTTRLSSSNECQQECCLLHSIIPETWDTPGSNY</sequence>
<organism evidence="12 13">
    <name type="scientific">Ficus carica</name>
    <name type="common">Common fig</name>
    <dbReference type="NCBI Taxonomy" id="3494"/>
    <lineage>
        <taxon>Eukaryota</taxon>
        <taxon>Viridiplantae</taxon>
        <taxon>Streptophyta</taxon>
        <taxon>Embryophyta</taxon>
        <taxon>Tracheophyta</taxon>
        <taxon>Spermatophyta</taxon>
        <taxon>Magnoliopsida</taxon>
        <taxon>eudicotyledons</taxon>
        <taxon>Gunneridae</taxon>
        <taxon>Pentapetalae</taxon>
        <taxon>rosids</taxon>
        <taxon>fabids</taxon>
        <taxon>Rosales</taxon>
        <taxon>Moraceae</taxon>
        <taxon>Ficeae</taxon>
        <taxon>Ficus</taxon>
    </lineage>
</organism>
<reference evidence="12" key="1">
    <citation type="submission" date="2023-07" db="EMBL/GenBank/DDBJ databases">
        <title>draft genome sequence of fig (Ficus carica).</title>
        <authorList>
            <person name="Takahashi T."/>
            <person name="Nishimura K."/>
        </authorList>
    </citation>
    <scope>NUCLEOTIDE SEQUENCE</scope>
</reference>
<feature type="compositionally biased region" description="Polar residues" evidence="9">
    <location>
        <begin position="188"/>
        <end position="206"/>
    </location>
</feature>